<proteinExistence type="predicted"/>
<evidence type="ECO:0000313" key="1">
    <source>
        <dbReference type="EMBL" id="CDM42367.1"/>
    </source>
</evidence>
<accession>W6R0Y7</accession>
<dbReference type="AlphaFoldDB" id="W6R0Y7"/>
<sequence>MLLKEAQVKIPRAIGVGLIVYFGLVVPGREVVNRVVPIEHVKAVETEIPVPPVSRPR</sequence>
<reference evidence="1 2" key="1">
    <citation type="submission" date="2013-11" db="EMBL/GenBank/DDBJ databases">
        <title>Complete genome sequence of the cyanide-degrading bacterium Pseudomonas pseudoalcaligenes CECT 5344.</title>
        <authorList>
            <person name="Wibberg D."/>
            <person name="Puehler A."/>
            <person name="Schlueter A."/>
        </authorList>
    </citation>
    <scope>NUCLEOTIDE SEQUENCE [LARGE SCALE GENOMIC DNA]</scope>
    <source>
        <strain evidence="2">CECT 5344</strain>
    </source>
</reference>
<dbReference type="HOGENOM" id="CLU_2993327_0_0_6"/>
<gene>
    <name evidence="1" type="ORF">BN5_3825</name>
</gene>
<dbReference type="Proteomes" id="UP000032841">
    <property type="component" value="Chromosome"/>
</dbReference>
<organism evidence="1 2">
    <name type="scientific">Ectopseudomonas oleovorans (strain CECT 5344)</name>
    <name type="common">Pseudomonas pseudoalcaligenes</name>
    <dbReference type="NCBI Taxonomy" id="1182590"/>
    <lineage>
        <taxon>Bacteria</taxon>
        <taxon>Pseudomonadati</taxon>
        <taxon>Pseudomonadota</taxon>
        <taxon>Gammaproteobacteria</taxon>
        <taxon>Pseudomonadales</taxon>
        <taxon>Pseudomonadaceae</taxon>
        <taxon>Ectopseudomonas</taxon>
    </lineage>
</organism>
<dbReference type="RefSeq" id="WP_153995502.1">
    <property type="nucleotide sequence ID" value="NZ_HG916826.1"/>
</dbReference>
<dbReference type="EMBL" id="HG916826">
    <property type="protein sequence ID" value="CDM42367.1"/>
    <property type="molecule type" value="Genomic_DNA"/>
</dbReference>
<dbReference type="KEGG" id="ppse:BN5_3825"/>
<evidence type="ECO:0000313" key="2">
    <source>
        <dbReference type="Proteomes" id="UP000032841"/>
    </source>
</evidence>
<name>W6R0Y7_ECTO5</name>
<protein>
    <submittedName>
        <fullName evidence="1">Putative membrane protein</fullName>
    </submittedName>
</protein>